<dbReference type="InterPro" id="IPR052396">
    <property type="entry name" value="Meiotic_Drive_Suppr_Kinase"/>
</dbReference>
<keyword evidence="1" id="KW-0812">Transmembrane</keyword>
<dbReference type="SUPFAM" id="SSF56112">
    <property type="entry name" value="Protein kinase-like (PK-like)"/>
    <property type="match status" value="1"/>
</dbReference>
<keyword evidence="3" id="KW-1185">Reference proteome</keyword>
<accession>K9XS00</accession>
<dbReference type="STRING" id="111780.Sta7437_1744"/>
<keyword evidence="2" id="KW-0723">Serine/threonine-protein kinase</keyword>
<feature type="transmembrane region" description="Helical" evidence="1">
    <location>
        <begin position="196"/>
        <end position="220"/>
    </location>
</feature>
<dbReference type="AlphaFoldDB" id="K9XS00"/>
<gene>
    <name evidence="2" type="ordered locus">Sta7437_1744</name>
</gene>
<name>K9XS00_STAC7</name>
<dbReference type="Gene3D" id="1.10.510.10">
    <property type="entry name" value="Transferase(Phosphotransferase) domain 1"/>
    <property type="match status" value="1"/>
</dbReference>
<dbReference type="Proteomes" id="UP000010473">
    <property type="component" value="Chromosome"/>
</dbReference>
<evidence type="ECO:0000256" key="1">
    <source>
        <dbReference type="SAM" id="Phobius"/>
    </source>
</evidence>
<dbReference type="InterPro" id="IPR011009">
    <property type="entry name" value="Kinase-like_dom_sf"/>
</dbReference>
<evidence type="ECO:0000313" key="2">
    <source>
        <dbReference type="EMBL" id="AFZ35303.1"/>
    </source>
</evidence>
<dbReference type="PATRIC" id="fig|111780.3.peg.1820"/>
<dbReference type="PANTHER" id="PTHR37171">
    <property type="entry name" value="SERINE/THREONINE-PROTEIN KINASE YRZF-RELATED"/>
    <property type="match status" value="1"/>
</dbReference>
<protein>
    <submittedName>
        <fullName evidence="2">Serine/threonine protein kinase</fullName>
    </submittedName>
</protein>
<dbReference type="RefSeq" id="WP_015192974.1">
    <property type="nucleotide sequence ID" value="NC_019748.1"/>
</dbReference>
<keyword evidence="1" id="KW-1133">Transmembrane helix</keyword>
<dbReference type="HOGENOM" id="CLU_091250_1_0_3"/>
<dbReference type="PANTHER" id="PTHR37171:SF1">
    <property type="entry name" value="SERINE_THREONINE-PROTEIN KINASE YRZF-RELATED"/>
    <property type="match status" value="1"/>
</dbReference>
<dbReference type="eggNOG" id="COG0515">
    <property type="taxonomic scope" value="Bacteria"/>
</dbReference>
<sequence>MLPKSQNSANLSEQFYHNGLEISPFIESIHQELLPHLEIESVEPYNPVVVHHLPQPWQLIGTGNYAGVFYHPNYIDLVVKIYAPGRLGWTEELEVYRRLGSHPAFSQCFYAEEGFLVLKRLYGVTLYDCLHRGLKIPPQVIKDIDQALKYIQEQGMYPHDVHGRNVMMYEGRGLVVDVSDFLREQPCRAWDDLKKAYYLIYLPFLYWLPLPIPYFILDLVRKSYRLFRRLTLRGV</sequence>
<proteinExistence type="predicted"/>
<keyword evidence="1" id="KW-0472">Membrane</keyword>
<evidence type="ECO:0000313" key="3">
    <source>
        <dbReference type="Proteomes" id="UP000010473"/>
    </source>
</evidence>
<dbReference type="GO" id="GO:0004674">
    <property type="term" value="F:protein serine/threonine kinase activity"/>
    <property type="evidence" value="ECO:0007669"/>
    <property type="project" value="UniProtKB-KW"/>
</dbReference>
<keyword evidence="2" id="KW-0808">Transferase</keyword>
<keyword evidence="2" id="KW-0418">Kinase</keyword>
<dbReference type="KEGG" id="scs:Sta7437_1744"/>
<dbReference type="EMBL" id="CP003653">
    <property type="protein sequence ID" value="AFZ35303.1"/>
    <property type="molecule type" value="Genomic_DNA"/>
</dbReference>
<reference evidence="3" key="1">
    <citation type="journal article" date="2013" name="Proc. Natl. Acad. Sci. U.S.A.">
        <title>Improving the coverage of the cyanobacterial phylum using diversity-driven genome sequencing.</title>
        <authorList>
            <person name="Shih P.M."/>
            <person name="Wu D."/>
            <person name="Latifi A."/>
            <person name="Axen S.D."/>
            <person name="Fewer D.P."/>
            <person name="Talla E."/>
            <person name="Calteau A."/>
            <person name="Cai F."/>
            <person name="Tandeau de Marsac N."/>
            <person name="Rippka R."/>
            <person name="Herdman M."/>
            <person name="Sivonen K."/>
            <person name="Coursin T."/>
            <person name="Laurent T."/>
            <person name="Goodwin L."/>
            <person name="Nolan M."/>
            <person name="Davenport K.W."/>
            <person name="Han C.S."/>
            <person name="Rubin E.M."/>
            <person name="Eisen J.A."/>
            <person name="Woyke T."/>
            <person name="Gugger M."/>
            <person name="Kerfeld C.A."/>
        </authorList>
    </citation>
    <scope>NUCLEOTIDE SEQUENCE [LARGE SCALE GENOMIC DNA]</scope>
    <source>
        <strain evidence="3">ATCC 29371 / PCC 7437</strain>
    </source>
</reference>
<organism evidence="2 3">
    <name type="scientific">Stanieria cyanosphaera (strain ATCC 29371 / PCC 7437)</name>
    <dbReference type="NCBI Taxonomy" id="111780"/>
    <lineage>
        <taxon>Bacteria</taxon>
        <taxon>Bacillati</taxon>
        <taxon>Cyanobacteriota</taxon>
        <taxon>Cyanophyceae</taxon>
        <taxon>Pleurocapsales</taxon>
        <taxon>Dermocarpellaceae</taxon>
        <taxon>Stanieria</taxon>
    </lineage>
</organism>